<dbReference type="InterPro" id="IPR036388">
    <property type="entry name" value="WH-like_DNA-bd_sf"/>
</dbReference>
<dbReference type="PROSITE" id="PS50005">
    <property type="entry name" value="TPR"/>
    <property type="match status" value="1"/>
</dbReference>
<dbReference type="PANTHER" id="PTHR16305:SF35">
    <property type="entry name" value="TRANSCRIPTIONAL ACTIVATOR DOMAIN"/>
    <property type="match status" value="1"/>
</dbReference>
<dbReference type="InterPro" id="IPR041664">
    <property type="entry name" value="AAA_16"/>
</dbReference>
<dbReference type="Gene3D" id="1.25.40.10">
    <property type="entry name" value="Tetratricopeptide repeat domain"/>
    <property type="match status" value="1"/>
</dbReference>
<organism evidence="5 6">
    <name type="scientific">Rhodococcoides trifolii</name>
    <dbReference type="NCBI Taxonomy" id="908250"/>
    <lineage>
        <taxon>Bacteria</taxon>
        <taxon>Bacillati</taxon>
        <taxon>Actinomycetota</taxon>
        <taxon>Actinomycetes</taxon>
        <taxon>Mycobacteriales</taxon>
        <taxon>Nocardiaceae</taxon>
        <taxon>Rhodococcoides</taxon>
    </lineage>
</organism>
<accession>A0A917CWT4</accession>
<dbReference type="GO" id="GO:0006355">
    <property type="term" value="P:regulation of DNA-templated transcription"/>
    <property type="evidence" value="ECO:0007669"/>
    <property type="project" value="InterPro"/>
</dbReference>
<keyword evidence="1" id="KW-0547">Nucleotide-binding</keyword>
<evidence type="ECO:0000256" key="2">
    <source>
        <dbReference type="ARBA" id="ARBA00022840"/>
    </source>
</evidence>
<keyword evidence="3" id="KW-0802">TPR repeat</keyword>
<dbReference type="GO" id="GO:0005737">
    <property type="term" value="C:cytoplasm"/>
    <property type="evidence" value="ECO:0007669"/>
    <property type="project" value="TreeGrafter"/>
</dbReference>
<dbReference type="InterPro" id="IPR011990">
    <property type="entry name" value="TPR-like_helical_dom_sf"/>
</dbReference>
<dbReference type="SUPFAM" id="SSF46894">
    <property type="entry name" value="C-terminal effector domain of the bipartite response regulators"/>
    <property type="match status" value="1"/>
</dbReference>
<dbReference type="EMBL" id="BMCU01000001">
    <property type="protein sequence ID" value="GGG00414.1"/>
    <property type="molecule type" value="Genomic_DNA"/>
</dbReference>
<dbReference type="AlphaFoldDB" id="A0A917CWT4"/>
<dbReference type="GO" id="GO:0004016">
    <property type="term" value="F:adenylate cyclase activity"/>
    <property type="evidence" value="ECO:0007669"/>
    <property type="project" value="TreeGrafter"/>
</dbReference>
<dbReference type="SUPFAM" id="SSF48452">
    <property type="entry name" value="TPR-like"/>
    <property type="match status" value="1"/>
</dbReference>
<keyword evidence="2" id="KW-0067">ATP-binding</keyword>
<reference evidence="5" key="2">
    <citation type="submission" date="2020-09" db="EMBL/GenBank/DDBJ databases">
        <authorList>
            <person name="Sun Q."/>
            <person name="Sedlacek I."/>
        </authorList>
    </citation>
    <scope>NUCLEOTIDE SEQUENCE</scope>
    <source>
        <strain evidence="5">CCM 7905</strain>
    </source>
</reference>
<dbReference type="InterPro" id="IPR016032">
    <property type="entry name" value="Sig_transdc_resp-reg_C-effctor"/>
</dbReference>
<sequence>MLAEFASRARERGWAVLVGHCLDLGGMGAPYLPFTEIFARLQHVEPERAESIRLTYPSASRLYPGADTADERPSRGLLFDSVLGAVTSIGDEQPVLLIVEDVHWADTSTRELLSFLFARLRTDRVSLVVSYRSDDLHRRHPLRPTLSEWTRMPTVRRVDVEPLSGELSHRLLESIQAGQRSDPRRREIVNRSGGNPFFLEELEAARSRGDSVIPPALADVLLVRVDGLSETAHRVADAMAVAGPRSAQDVLAGVVEVSDEILEPALRELVDAKIAVVSGSYYRFRHALLGEALYSDLLPGQRNRLHTRFASILPGHEHPGAAADLARHAELAHDLPTAYSAHVRAGREAMTIPAPSEAMAHFDTALELFSDGYQPTETRLVLDYAEAAGVAGEGMRALSVVRRELERIGGGADDLERIELLYAGASAAFEVEREVEALQWTMSALDVATLDAHPQWRARLTALAARATESLRRYDESLAWARESIAIAADQNKPALSADARITLARMHQRLSDPERARQLLAESASLAEQNGEVGTHLRSLMNIGMFDLDEGDFSSALRSFASAVSVAEESGRSWDLYASLARVHRATSLYYLGKWDDVLRAVDLTGRDAPALARAQLRAAGLPARAARGDDTVADDVNAVWDFGSQDGLITLQAASALFDLNMFHGRSSEAMDAVVTGVALVAKQWHNPWFAARLRLSSLGASAVRAGFVSGALTADAARTRASGFFVDGRLTIDYAASLGGEQGWETRAWTARLAAEETHLTALLDHSDIDSARTAWLDTAALFVKQPYEQARCLFEAGDVESRRTALEIYRELGIPVRHDVVAEPMPSTLTPRERDVLDLITEGLTNKQIADRLFISVKTVSVHVSNVLSKLGVRNRTEAARVAR</sequence>
<dbReference type="PANTHER" id="PTHR16305">
    <property type="entry name" value="TESTICULAR SOLUBLE ADENYLYL CYCLASE"/>
    <property type="match status" value="1"/>
</dbReference>
<dbReference type="Proteomes" id="UP000654257">
    <property type="component" value="Unassembled WGS sequence"/>
</dbReference>
<dbReference type="SMART" id="SM00421">
    <property type="entry name" value="HTH_LUXR"/>
    <property type="match status" value="1"/>
</dbReference>
<dbReference type="InterPro" id="IPR019734">
    <property type="entry name" value="TPR_rpt"/>
</dbReference>
<evidence type="ECO:0000259" key="4">
    <source>
        <dbReference type="PROSITE" id="PS50043"/>
    </source>
</evidence>
<dbReference type="Pfam" id="PF00196">
    <property type="entry name" value="GerE"/>
    <property type="match status" value="1"/>
</dbReference>
<feature type="domain" description="HTH luxR-type" evidence="4">
    <location>
        <begin position="826"/>
        <end position="888"/>
    </location>
</feature>
<name>A0A917CWT4_9NOCA</name>
<feature type="repeat" description="TPR" evidence="3">
    <location>
        <begin position="538"/>
        <end position="571"/>
    </location>
</feature>
<dbReference type="PROSITE" id="PS00622">
    <property type="entry name" value="HTH_LUXR_1"/>
    <property type="match status" value="1"/>
</dbReference>
<evidence type="ECO:0000313" key="6">
    <source>
        <dbReference type="Proteomes" id="UP000654257"/>
    </source>
</evidence>
<proteinExistence type="predicted"/>
<dbReference type="Gene3D" id="1.10.10.10">
    <property type="entry name" value="Winged helix-like DNA-binding domain superfamily/Winged helix DNA-binding domain"/>
    <property type="match status" value="1"/>
</dbReference>
<dbReference type="InterPro" id="IPR000792">
    <property type="entry name" value="Tscrpt_reg_LuxR_C"/>
</dbReference>
<evidence type="ECO:0000313" key="5">
    <source>
        <dbReference type="EMBL" id="GGG00414.1"/>
    </source>
</evidence>
<keyword evidence="6" id="KW-1185">Reference proteome</keyword>
<gene>
    <name evidence="5" type="ORF">GCM10007304_12950</name>
</gene>
<dbReference type="PROSITE" id="PS50043">
    <property type="entry name" value="HTH_LUXR_2"/>
    <property type="match status" value="1"/>
</dbReference>
<evidence type="ECO:0000256" key="3">
    <source>
        <dbReference type="PROSITE-ProRule" id="PRU00339"/>
    </source>
</evidence>
<evidence type="ECO:0000256" key="1">
    <source>
        <dbReference type="ARBA" id="ARBA00022741"/>
    </source>
</evidence>
<comment type="caution">
    <text evidence="5">The sequence shown here is derived from an EMBL/GenBank/DDBJ whole genome shotgun (WGS) entry which is preliminary data.</text>
</comment>
<dbReference type="Pfam" id="PF13191">
    <property type="entry name" value="AAA_16"/>
    <property type="match status" value="1"/>
</dbReference>
<protein>
    <submittedName>
        <fullName evidence="5">LuxR family transcriptional regulator</fullName>
    </submittedName>
</protein>
<reference evidence="5" key="1">
    <citation type="journal article" date="2014" name="Int. J. Syst. Evol. Microbiol.">
        <title>Complete genome sequence of Corynebacterium casei LMG S-19264T (=DSM 44701T), isolated from a smear-ripened cheese.</title>
        <authorList>
            <consortium name="US DOE Joint Genome Institute (JGI-PGF)"/>
            <person name="Walter F."/>
            <person name="Albersmeier A."/>
            <person name="Kalinowski J."/>
            <person name="Ruckert C."/>
        </authorList>
    </citation>
    <scope>NUCLEOTIDE SEQUENCE</scope>
    <source>
        <strain evidence="5">CCM 7905</strain>
    </source>
</reference>
<dbReference type="GO" id="GO:0005524">
    <property type="term" value="F:ATP binding"/>
    <property type="evidence" value="ECO:0007669"/>
    <property type="project" value="UniProtKB-KW"/>
</dbReference>
<dbReference type="GO" id="GO:0003677">
    <property type="term" value="F:DNA binding"/>
    <property type="evidence" value="ECO:0007669"/>
    <property type="project" value="InterPro"/>
</dbReference>
<dbReference type="CDD" id="cd06170">
    <property type="entry name" value="LuxR_C_like"/>
    <property type="match status" value="1"/>
</dbReference>
<dbReference type="PRINTS" id="PR00038">
    <property type="entry name" value="HTHLUXR"/>
</dbReference>